<dbReference type="PROSITE" id="PS50935">
    <property type="entry name" value="SSB"/>
    <property type="match status" value="1"/>
</dbReference>
<dbReference type="GO" id="GO:0006260">
    <property type="term" value="P:DNA replication"/>
    <property type="evidence" value="ECO:0007669"/>
    <property type="project" value="InterPro"/>
</dbReference>
<dbReference type="GO" id="GO:0006310">
    <property type="term" value="P:DNA recombination"/>
    <property type="evidence" value="ECO:0007669"/>
    <property type="project" value="UniProtKB-KW"/>
</dbReference>
<dbReference type="InterPro" id="IPR011344">
    <property type="entry name" value="ssDNA-bd"/>
</dbReference>
<evidence type="ECO:0000256" key="3">
    <source>
        <dbReference type="HAMAP-Rule" id="MF_00984"/>
    </source>
</evidence>
<dbReference type="Pfam" id="PF00436">
    <property type="entry name" value="SSB"/>
    <property type="match status" value="1"/>
</dbReference>
<dbReference type="NCBIfam" id="TIGR00621">
    <property type="entry name" value="ssb"/>
    <property type="match status" value="1"/>
</dbReference>
<dbReference type="EMBL" id="LHZT01000117">
    <property type="protein sequence ID" value="KXV58017.1"/>
    <property type="molecule type" value="Genomic_DNA"/>
</dbReference>
<evidence type="ECO:0000256" key="1">
    <source>
        <dbReference type="ARBA" id="ARBA00023125"/>
    </source>
</evidence>
<organism evidence="6 7">
    <name type="scientific">Acetobacter tropicalis</name>
    <dbReference type="NCBI Taxonomy" id="104102"/>
    <lineage>
        <taxon>Bacteria</taxon>
        <taxon>Pseudomonadati</taxon>
        <taxon>Pseudomonadota</taxon>
        <taxon>Alphaproteobacteria</taxon>
        <taxon>Acetobacterales</taxon>
        <taxon>Acetobacteraceae</taxon>
        <taxon>Acetobacter</taxon>
    </lineage>
</organism>
<comment type="subunit">
    <text evidence="3">Homotetramer.</text>
</comment>
<comment type="caution">
    <text evidence="6">The sequence shown here is derived from an EMBL/GenBank/DDBJ whole genome shotgun (WGS) entry which is preliminary data.</text>
</comment>
<keyword evidence="1 3" id="KW-0238">DNA-binding</keyword>
<protein>
    <recommendedName>
        <fullName evidence="3 4">Single-stranded DNA-binding protein</fullName>
        <shortName evidence="3">SSB</shortName>
    </recommendedName>
</protein>
<evidence type="ECO:0000313" key="7">
    <source>
        <dbReference type="Proteomes" id="UP000075411"/>
    </source>
</evidence>
<dbReference type="InterPro" id="IPR012340">
    <property type="entry name" value="NA-bd_OB-fold"/>
</dbReference>
<dbReference type="PANTHER" id="PTHR10302">
    <property type="entry name" value="SINGLE-STRANDED DNA-BINDING PROTEIN"/>
    <property type="match status" value="1"/>
</dbReference>
<dbReference type="SUPFAM" id="SSF50249">
    <property type="entry name" value="Nucleic acid-binding proteins"/>
    <property type="match status" value="1"/>
</dbReference>
<dbReference type="Gene3D" id="2.40.50.140">
    <property type="entry name" value="Nucleic acid-binding proteins"/>
    <property type="match status" value="1"/>
</dbReference>
<feature type="region of interest" description="Disordered" evidence="5">
    <location>
        <begin position="115"/>
        <end position="170"/>
    </location>
</feature>
<accession>A0A149TY49</accession>
<dbReference type="Proteomes" id="UP000075411">
    <property type="component" value="Unassembled WGS sequence"/>
</dbReference>
<keyword evidence="2" id="KW-0233">DNA recombination</keyword>
<evidence type="ECO:0000313" key="6">
    <source>
        <dbReference type="EMBL" id="KXV58017.1"/>
    </source>
</evidence>
<dbReference type="RefSeq" id="WP_061488035.1">
    <property type="nucleotide sequence ID" value="NZ_LHZT01000117.1"/>
</dbReference>
<name>A0A149TY49_9PROT</name>
<evidence type="ECO:0000256" key="5">
    <source>
        <dbReference type="SAM" id="MobiDB-lite"/>
    </source>
</evidence>
<dbReference type="OrthoDB" id="9809878at2"/>
<dbReference type="PATRIC" id="fig|104102.12.peg.2304"/>
<dbReference type="HAMAP" id="MF_00984">
    <property type="entry name" value="SSB"/>
    <property type="match status" value="1"/>
</dbReference>
<sequence length="170" mass="19299">MSGSVNKCIIVGNLGKDPDVRTSQSGDKIVNLTVATSDTWNDRQSGERREKTEWHRVTIYNERLADVAERFLRKGRKVYLEGTLQTRKWTDQSGQERYTTEIVLQKFRGELVLLDSRQDGEGGSNDSNRGRGQQSSQQHRQSNTGYDSSLNQRRGWDEGGSSDLSDEIPF</sequence>
<dbReference type="PANTHER" id="PTHR10302:SF27">
    <property type="entry name" value="SINGLE-STRANDED DNA-BINDING PROTEIN"/>
    <property type="match status" value="1"/>
</dbReference>
<dbReference type="GO" id="GO:0003697">
    <property type="term" value="F:single-stranded DNA binding"/>
    <property type="evidence" value="ECO:0007669"/>
    <property type="project" value="UniProtKB-UniRule"/>
</dbReference>
<dbReference type="CDD" id="cd04496">
    <property type="entry name" value="SSB_OBF"/>
    <property type="match status" value="1"/>
</dbReference>
<reference evidence="6 7" key="1">
    <citation type="submission" date="2015-06" db="EMBL/GenBank/DDBJ databases">
        <title>Improved classification and identification of acetic acid bacteria using matrix-assisted laser desorption/ionization time-of-flight mass spectrometry; Gluconobacter nephelii and Gluconobacter uchimurae are later heterotypic synonyms of Gluconobacter japonicus and Gluconobacter oxydans, respectively.</title>
        <authorList>
            <person name="Li L."/>
            <person name="Cleenwerck I."/>
            <person name="De Vuyst L."/>
            <person name="Vandamme P."/>
        </authorList>
    </citation>
    <scope>NUCLEOTIDE SEQUENCE [LARGE SCALE GENOMIC DNA]</scope>
    <source>
        <strain evidence="6 7">LMG 1663</strain>
    </source>
</reference>
<dbReference type="AlphaFoldDB" id="A0A149TY49"/>
<evidence type="ECO:0000256" key="2">
    <source>
        <dbReference type="ARBA" id="ARBA00023172"/>
    </source>
</evidence>
<evidence type="ECO:0000256" key="4">
    <source>
        <dbReference type="RuleBase" id="RU000524"/>
    </source>
</evidence>
<comment type="caution">
    <text evidence="3">Lacks conserved residue(s) required for the propagation of feature annotation.</text>
</comment>
<proteinExistence type="inferred from homology"/>
<dbReference type="InterPro" id="IPR000424">
    <property type="entry name" value="Primosome_PriB/ssb"/>
</dbReference>
<dbReference type="GO" id="GO:0009295">
    <property type="term" value="C:nucleoid"/>
    <property type="evidence" value="ECO:0007669"/>
    <property type="project" value="TreeGrafter"/>
</dbReference>
<feature type="compositionally biased region" description="Low complexity" evidence="5">
    <location>
        <begin position="130"/>
        <end position="143"/>
    </location>
</feature>
<gene>
    <name evidence="6" type="ORF">AD947_07475</name>
</gene>